<dbReference type="GeneTree" id="ENSGT00530000064742"/>
<evidence type="ECO:0000313" key="2">
    <source>
        <dbReference type="Ensembl" id="ENSCINP00000020032.3"/>
    </source>
</evidence>
<dbReference type="Gene3D" id="1.20.5.320">
    <property type="entry name" value="6-Phosphogluconate Dehydrogenase, domain 3"/>
    <property type="match status" value="1"/>
</dbReference>
<sequence length="225" mass="25303">MLLVASSIVVATAEYLVCKSINEVFYSRDINTPHNSTGIRGPPGRPGKRGPTGTVGNPGPVGPPAAVDWDRVETKIRQLVENYTRCSGLIYHGRCIKLIYTAGYGTTKQESENTCHFYNGQLIDIESNEMYDLVYNYVKNAWNSYVDVNLDYVQVWLASTYENNMVRIRNGSSGYVEWYFGYPSSNVDHNVLATTVAIKPIRTRTGMFNIYPSHNRPVPLCEFPL</sequence>
<keyword evidence="3" id="KW-1185">Reference proteome</keyword>
<dbReference type="InterPro" id="IPR016186">
    <property type="entry name" value="C-type_lectin-like/link_sf"/>
</dbReference>
<dbReference type="InParanoid" id="F6RAE2"/>
<evidence type="ECO:0000313" key="3">
    <source>
        <dbReference type="Proteomes" id="UP000008144"/>
    </source>
</evidence>
<evidence type="ECO:0000256" key="1">
    <source>
        <dbReference type="SAM" id="MobiDB-lite"/>
    </source>
</evidence>
<dbReference type="Ensembl" id="ENSCINT00000020032.3">
    <property type="protein sequence ID" value="ENSCINP00000020032.3"/>
    <property type="gene ID" value="ENSCING00000009912.3"/>
</dbReference>
<dbReference type="HOGENOM" id="CLU_087313_0_0_1"/>
<reference evidence="2" key="4">
    <citation type="submission" date="2025-09" db="UniProtKB">
        <authorList>
            <consortium name="Ensembl"/>
        </authorList>
    </citation>
    <scope>IDENTIFICATION</scope>
</reference>
<dbReference type="AlphaFoldDB" id="F6RAE2"/>
<reference evidence="3" key="1">
    <citation type="journal article" date="2002" name="Science">
        <title>The draft genome of Ciona intestinalis: insights into chordate and vertebrate origins.</title>
        <authorList>
            <person name="Dehal P."/>
            <person name="Satou Y."/>
            <person name="Campbell R.K."/>
            <person name="Chapman J."/>
            <person name="Degnan B."/>
            <person name="De Tomaso A."/>
            <person name="Davidson B."/>
            <person name="Di Gregorio A."/>
            <person name="Gelpke M."/>
            <person name="Goodstein D.M."/>
            <person name="Harafuji N."/>
            <person name="Hastings K.E."/>
            <person name="Ho I."/>
            <person name="Hotta K."/>
            <person name="Huang W."/>
            <person name="Kawashima T."/>
            <person name="Lemaire P."/>
            <person name="Martinez D."/>
            <person name="Meinertzhagen I.A."/>
            <person name="Necula S."/>
            <person name="Nonaka M."/>
            <person name="Putnam N."/>
            <person name="Rash S."/>
            <person name="Saiga H."/>
            <person name="Satake M."/>
            <person name="Terry A."/>
            <person name="Yamada L."/>
            <person name="Wang H.G."/>
            <person name="Awazu S."/>
            <person name="Azumi K."/>
            <person name="Boore J."/>
            <person name="Branno M."/>
            <person name="Chin-Bow S."/>
            <person name="DeSantis R."/>
            <person name="Doyle S."/>
            <person name="Francino P."/>
            <person name="Keys D.N."/>
            <person name="Haga S."/>
            <person name="Hayashi H."/>
            <person name="Hino K."/>
            <person name="Imai K.S."/>
            <person name="Inaba K."/>
            <person name="Kano S."/>
            <person name="Kobayashi K."/>
            <person name="Kobayashi M."/>
            <person name="Lee B.I."/>
            <person name="Makabe K.W."/>
            <person name="Manohar C."/>
            <person name="Matassi G."/>
            <person name="Medina M."/>
            <person name="Mochizuki Y."/>
            <person name="Mount S."/>
            <person name="Morishita T."/>
            <person name="Miura S."/>
            <person name="Nakayama A."/>
            <person name="Nishizaka S."/>
            <person name="Nomoto H."/>
            <person name="Ohta F."/>
            <person name="Oishi K."/>
            <person name="Rigoutsos I."/>
            <person name="Sano M."/>
            <person name="Sasaki A."/>
            <person name="Sasakura Y."/>
            <person name="Shoguchi E."/>
            <person name="Shin-i T."/>
            <person name="Spagnuolo A."/>
            <person name="Stainier D."/>
            <person name="Suzuki M.M."/>
            <person name="Tassy O."/>
            <person name="Takatori N."/>
            <person name="Tokuoka M."/>
            <person name="Yagi K."/>
            <person name="Yoshizaki F."/>
            <person name="Wada S."/>
            <person name="Zhang C."/>
            <person name="Hyatt P.D."/>
            <person name="Larimer F."/>
            <person name="Detter C."/>
            <person name="Doggett N."/>
            <person name="Glavina T."/>
            <person name="Hawkins T."/>
            <person name="Richardson P."/>
            <person name="Lucas S."/>
            <person name="Kohara Y."/>
            <person name="Levine M."/>
            <person name="Satoh N."/>
            <person name="Rokhsar D.S."/>
        </authorList>
    </citation>
    <scope>NUCLEOTIDE SEQUENCE [LARGE SCALE GENOMIC DNA]</scope>
</reference>
<dbReference type="SUPFAM" id="SSF56436">
    <property type="entry name" value="C-type lectin-like"/>
    <property type="match status" value="1"/>
</dbReference>
<name>F6RAE2_CIOIN</name>
<dbReference type="CDD" id="cd00037">
    <property type="entry name" value="CLECT"/>
    <property type="match status" value="1"/>
</dbReference>
<organism evidence="2 3">
    <name type="scientific">Ciona intestinalis</name>
    <name type="common">Transparent sea squirt</name>
    <name type="synonym">Ascidia intestinalis</name>
    <dbReference type="NCBI Taxonomy" id="7719"/>
    <lineage>
        <taxon>Eukaryota</taxon>
        <taxon>Metazoa</taxon>
        <taxon>Chordata</taxon>
        <taxon>Tunicata</taxon>
        <taxon>Ascidiacea</taxon>
        <taxon>Phlebobranchia</taxon>
        <taxon>Cionidae</taxon>
        <taxon>Ciona</taxon>
    </lineage>
</organism>
<reference evidence="2" key="2">
    <citation type="journal article" date="2008" name="Genome Biol.">
        <title>Improved genome assembly and evidence-based global gene model set for the chordate Ciona intestinalis: new insight into intron and operon populations.</title>
        <authorList>
            <person name="Satou Y."/>
            <person name="Mineta K."/>
            <person name="Ogasawara M."/>
            <person name="Sasakura Y."/>
            <person name="Shoguchi E."/>
            <person name="Ueno K."/>
            <person name="Yamada L."/>
            <person name="Matsumoto J."/>
            <person name="Wasserscheid J."/>
            <person name="Dewar K."/>
            <person name="Wiley G.B."/>
            <person name="Macmil S.L."/>
            <person name="Roe B.A."/>
            <person name="Zeller R.W."/>
            <person name="Hastings K.E."/>
            <person name="Lemaire P."/>
            <person name="Lindquist E."/>
            <person name="Endo T."/>
            <person name="Hotta K."/>
            <person name="Inaba K."/>
        </authorList>
    </citation>
    <scope>NUCLEOTIDE SEQUENCE [LARGE SCALE GENOMIC DNA]</scope>
    <source>
        <strain evidence="2">wild type</strain>
    </source>
</reference>
<dbReference type="InterPro" id="IPR016187">
    <property type="entry name" value="CTDL_fold"/>
</dbReference>
<dbReference type="Proteomes" id="UP000008144">
    <property type="component" value="Chromosome 4"/>
</dbReference>
<proteinExistence type="predicted"/>
<feature type="compositionally biased region" description="Low complexity" evidence="1">
    <location>
        <begin position="49"/>
        <end position="58"/>
    </location>
</feature>
<protein>
    <recommendedName>
        <fullName evidence="4">C-type lectin domain-containing protein</fullName>
    </recommendedName>
</protein>
<accession>F6RAE2</accession>
<reference evidence="2" key="3">
    <citation type="submission" date="2025-08" db="UniProtKB">
        <authorList>
            <consortium name="Ensembl"/>
        </authorList>
    </citation>
    <scope>IDENTIFICATION</scope>
</reference>
<dbReference type="EMBL" id="EAAA01001913">
    <property type="status" value="NOT_ANNOTATED_CDS"/>
    <property type="molecule type" value="Genomic_DNA"/>
</dbReference>
<feature type="region of interest" description="Disordered" evidence="1">
    <location>
        <begin position="32"/>
        <end position="64"/>
    </location>
</feature>
<dbReference type="Gene3D" id="3.10.100.10">
    <property type="entry name" value="Mannose-Binding Protein A, subunit A"/>
    <property type="match status" value="1"/>
</dbReference>
<evidence type="ECO:0008006" key="4">
    <source>
        <dbReference type="Google" id="ProtNLM"/>
    </source>
</evidence>